<dbReference type="EMBL" id="JQ245707">
    <property type="protein sequence ID" value="AEZ65613.1"/>
    <property type="molecule type" value="Genomic_DNA"/>
</dbReference>
<name>H6WG67_9CAUD</name>
<protein>
    <submittedName>
        <fullName evidence="1">Uncharacterized protein</fullName>
    </submittedName>
</protein>
<dbReference type="GeneID" id="73726251"/>
<reference evidence="1 2" key="1">
    <citation type="journal article" date="2012" name="Proc. Natl. Acad. Sci. U.S.A.">
        <title>A novel lineage of myoviruses infecting cyanobacteria is widespread in the oceans.</title>
        <authorList>
            <person name="Sabehi G."/>
            <person name="Shaulov L."/>
            <person name="Silver D.H."/>
            <person name="Yanai I."/>
            <person name="Harel A."/>
            <person name="Lindell D."/>
        </authorList>
    </citation>
    <scope>NUCLEOTIDE SEQUENCE [LARGE SCALE GENOMIC DNA]</scope>
</reference>
<evidence type="ECO:0000313" key="1">
    <source>
        <dbReference type="EMBL" id="AEZ65613.1"/>
    </source>
</evidence>
<sequence length="27" mass="2715">MALLATVAILMATFAGAAFLTQDGSET</sequence>
<dbReference type="Proteomes" id="UP000007178">
    <property type="component" value="Segment"/>
</dbReference>
<evidence type="ECO:0000313" key="2">
    <source>
        <dbReference type="Proteomes" id="UP000007178"/>
    </source>
</evidence>
<keyword evidence="2" id="KW-1185">Reference proteome</keyword>
<proteinExistence type="predicted"/>
<accession>H6WG67</accession>
<dbReference type="KEGG" id="vg:73726251"/>
<organism evidence="1 2">
    <name type="scientific">Cyanophage S-TIM5</name>
    <dbReference type="NCBI Taxonomy" id="1137745"/>
    <lineage>
        <taxon>Viruses</taxon>
        <taxon>Duplodnaviria</taxon>
        <taxon>Heunggongvirae</taxon>
        <taxon>Uroviricota</taxon>
        <taxon>Caudoviricetes</taxon>
        <taxon>Aurunvirus</taxon>
        <taxon>Aurunvirus STIM5</taxon>
    </lineage>
</organism>
<dbReference type="RefSeq" id="YP_007006025.1">
    <property type="nucleotide sequence ID" value="NC_019516.2"/>
</dbReference>